<keyword evidence="4 7" id="KW-0812">Transmembrane</keyword>
<feature type="transmembrane region" description="Helical" evidence="7">
    <location>
        <begin position="85"/>
        <end position="111"/>
    </location>
</feature>
<dbReference type="Pfam" id="PF03773">
    <property type="entry name" value="ArsP_1"/>
    <property type="match status" value="1"/>
</dbReference>
<evidence type="ECO:0000256" key="1">
    <source>
        <dbReference type="ARBA" id="ARBA00004651"/>
    </source>
</evidence>
<proteinExistence type="inferred from homology"/>
<dbReference type="Proteomes" id="UP000067625">
    <property type="component" value="Chromosome"/>
</dbReference>
<feature type="transmembrane region" description="Helical" evidence="7">
    <location>
        <begin position="214"/>
        <end position="232"/>
    </location>
</feature>
<dbReference type="OrthoDB" id="9810876at2"/>
<evidence type="ECO:0000256" key="2">
    <source>
        <dbReference type="ARBA" id="ARBA00006386"/>
    </source>
</evidence>
<dbReference type="InterPro" id="IPR005524">
    <property type="entry name" value="DUF318"/>
</dbReference>
<dbReference type="PATRIC" id="fig|1441095.3.peg.238"/>
<organism evidence="8 9">
    <name type="scientific">Bacillus gobiensis</name>
    <dbReference type="NCBI Taxonomy" id="1441095"/>
    <lineage>
        <taxon>Bacteria</taxon>
        <taxon>Bacillati</taxon>
        <taxon>Bacillota</taxon>
        <taxon>Bacilli</taxon>
        <taxon>Bacillales</taxon>
        <taxon>Bacillaceae</taxon>
        <taxon>Bacillus</taxon>
    </lineage>
</organism>
<evidence type="ECO:0000313" key="9">
    <source>
        <dbReference type="Proteomes" id="UP000067625"/>
    </source>
</evidence>
<keyword evidence="3" id="KW-1003">Cell membrane</keyword>
<dbReference type="EMBL" id="CP012600">
    <property type="protein sequence ID" value="ALC80347.1"/>
    <property type="molecule type" value="Genomic_DNA"/>
</dbReference>
<sequence>MKKYFRAFFLELTGVSLVVLIIILLFTGDRFFTPGTIPPVLLNINTIFLSILLEAIPFILLGAFASSLIQLFISEKFLRKLLPKHPIAALVPAALVGALIPVCECAIIPVVRRLIQKGMPLHLGVVILSTAPILNPIVAASTYFAFQSNHIILYGRMGVAFVCAIVIGAVIYLIFRSSDQLKPSSHHHSHDHSHTHSVSFTGVLRHAGEEFFDMGRYLIIGSLIASLFSTLLDRSVLESVGGHSFLAPAVMMAFAYFLSLCSEADAFVAATFGTTFTYGSIIAFLVYGPILDLKNTVMMFAYFKTRFVLAFLVVVTVIVYGTIIILQ</sequence>
<dbReference type="InterPro" id="IPR052923">
    <property type="entry name" value="UPF0718"/>
</dbReference>
<feature type="transmembrane region" description="Helical" evidence="7">
    <location>
        <begin position="244"/>
        <end position="260"/>
    </location>
</feature>
<keyword evidence="6 7" id="KW-0472">Membrane</keyword>
<reference evidence="8 9" key="2">
    <citation type="journal article" date="2016" name="Int. J. Syst. Evol. Microbiol.">
        <title>Bacillus gobiensis sp. nov., isolated from a soil sample.</title>
        <authorList>
            <person name="Liu B."/>
            <person name="Liu G.H."/>
            <person name="Cetin S."/>
            <person name="Schumann P."/>
            <person name="Pan Z.Z."/>
            <person name="Chen Q.Q."/>
        </authorList>
    </citation>
    <scope>NUCLEOTIDE SEQUENCE [LARGE SCALE GENOMIC DNA]</scope>
    <source>
        <strain evidence="8 9">FJAT-4402</strain>
    </source>
</reference>
<dbReference type="PANTHER" id="PTHR34184">
    <property type="entry name" value="UPF0718 PROTEIN YCGR"/>
    <property type="match status" value="1"/>
</dbReference>
<gene>
    <name evidence="8" type="ORF">AM592_01070</name>
</gene>
<accession>A0A0M4FNT8</accession>
<comment type="similarity">
    <text evidence="2">Belongs to the UPF0718 family.</text>
</comment>
<evidence type="ECO:0008006" key="10">
    <source>
        <dbReference type="Google" id="ProtNLM"/>
    </source>
</evidence>
<feature type="transmembrane region" description="Helical" evidence="7">
    <location>
        <begin position="47"/>
        <end position="73"/>
    </location>
</feature>
<dbReference type="PANTHER" id="PTHR34184:SF4">
    <property type="entry name" value="UPF0718 PROTEIN YCGR"/>
    <property type="match status" value="1"/>
</dbReference>
<name>A0A0M4FNT8_9BACI</name>
<dbReference type="AlphaFoldDB" id="A0A0M4FNT8"/>
<feature type="transmembrane region" description="Helical" evidence="7">
    <location>
        <begin position="123"/>
        <end position="146"/>
    </location>
</feature>
<feature type="transmembrane region" description="Helical" evidence="7">
    <location>
        <begin position="153"/>
        <end position="175"/>
    </location>
</feature>
<keyword evidence="5 7" id="KW-1133">Transmembrane helix</keyword>
<dbReference type="RefSeq" id="WP_053602072.1">
    <property type="nucleotide sequence ID" value="NZ_CP012600.1"/>
</dbReference>
<feature type="transmembrane region" description="Helical" evidence="7">
    <location>
        <begin position="307"/>
        <end position="326"/>
    </location>
</feature>
<feature type="transmembrane region" description="Helical" evidence="7">
    <location>
        <begin position="7"/>
        <end position="27"/>
    </location>
</feature>
<reference evidence="9" key="1">
    <citation type="submission" date="2015-08" db="EMBL/GenBank/DDBJ databases">
        <title>Genome sequencing project for genomic taxonomy and phylogenomics of Bacillus-like bacteria.</title>
        <authorList>
            <person name="Liu B."/>
            <person name="Wang J."/>
            <person name="Zhu Y."/>
            <person name="Liu G."/>
            <person name="Chen Q."/>
            <person name="Chen Z."/>
            <person name="Lan J."/>
            <person name="Che J."/>
            <person name="Ge C."/>
            <person name="Shi H."/>
            <person name="Pan Z."/>
            <person name="Liu X."/>
        </authorList>
    </citation>
    <scope>NUCLEOTIDE SEQUENCE [LARGE SCALE GENOMIC DNA]</scope>
    <source>
        <strain evidence="9">FJAT-4402</strain>
    </source>
</reference>
<evidence type="ECO:0000256" key="5">
    <source>
        <dbReference type="ARBA" id="ARBA00022989"/>
    </source>
</evidence>
<evidence type="ECO:0000256" key="6">
    <source>
        <dbReference type="ARBA" id="ARBA00023136"/>
    </source>
</evidence>
<evidence type="ECO:0000313" key="8">
    <source>
        <dbReference type="EMBL" id="ALC80347.1"/>
    </source>
</evidence>
<evidence type="ECO:0000256" key="7">
    <source>
        <dbReference type="SAM" id="Phobius"/>
    </source>
</evidence>
<dbReference type="STRING" id="1441095.AM592_01070"/>
<feature type="transmembrane region" description="Helical" evidence="7">
    <location>
        <begin position="266"/>
        <end position="287"/>
    </location>
</feature>
<evidence type="ECO:0000256" key="4">
    <source>
        <dbReference type="ARBA" id="ARBA00022692"/>
    </source>
</evidence>
<comment type="subcellular location">
    <subcellularLocation>
        <location evidence="1">Cell membrane</location>
        <topology evidence="1">Multi-pass membrane protein</topology>
    </subcellularLocation>
</comment>
<evidence type="ECO:0000256" key="3">
    <source>
        <dbReference type="ARBA" id="ARBA00022475"/>
    </source>
</evidence>
<keyword evidence="9" id="KW-1185">Reference proteome</keyword>
<protein>
    <recommendedName>
        <fullName evidence="10">Permease</fullName>
    </recommendedName>
</protein>
<dbReference type="GO" id="GO:0005886">
    <property type="term" value="C:plasma membrane"/>
    <property type="evidence" value="ECO:0007669"/>
    <property type="project" value="UniProtKB-SubCell"/>
</dbReference>